<keyword evidence="4 5" id="KW-0472">Membrane</keyword>
<evidence type="ECO:0000259" key="6">
    <source>
        <dbReference type="PROSITE" id="PS50850"/>
    </source>
</evidence>
<evidence type="ECO:0000256" key="3">
    <source>
        <dbReference type="ARBA" id="ARBA00022989"/>
    </source>
</evidence>
<feature type="transmembrane region" description="Helical" evidence="5">
    <location>
        <begin position="250"/>
        <end position="273"/>
    </location>
</feature>
<feature type="transmembrane region" description="Helical" evidence="5">
    <location>
        <begin position="181"/>
        <end position="201"/>
    </location>
</feature>
<feature type="transmembrane region" description="Helical" evidence="5">
    <location>
        <begin position="462"/>
        <end position="481"/>
    </location>
</feature>
<dbReference type="GO" id="GO:0022857">
    <property type="term" value="F:transmembrane transporter activity"/>
    <property type="evidence" value="ECO:0007669"/>
    <property type="project" value="InterPro"/>
</dbReference>
<comment type="caution">
    <text evidence="7">The sequence shown here is derived from an EMBL/GenBank/DDBJ whole genome shotgun (WGS) entry which is preliminary data.</text>
</comment>
<feature type="transmembrane region" description="Helical" evidence="5">
    <location>
        <begin position="352"/>
        <end position="374"/>
    </location>
</feature>
<name>A0A921MBD2_9MICO</name>
<evidence type="ECO:0000256" key="4">
    <source>
        <dbReference type="ARBA" id="ARBA00023136"/>
    </source>
</evidence>
<dbReference type="PRINTS" id="PR01036">
    <property type="entry name" value="TCRTETB"/>
</dbReference>
<dbReference type="Pfam" id="PF07690">
    <property type="entry name" value="MFS_1"/>
    <property type="match status" value="2"/>
</dbReference>
<feature type="transmembrane region" description="Helical" evidence="5">
    <location>
        <begin position="326"/>
        <end position="346"/>
    </location>
</feature>
<sequence>MRDSAASPSAAEPDGFTAEQSRILAVALIVAFLSLLSVSIVNVVLPSIESSLEAGSTGLQWVLTGYALAFGVVLVAAGRAGDIYGRGRIFVAGLVLFGTGSLVAGLAGDALTLNLARVVMGLGSGFINPQVTGLIQQYFAGAKRGRAFGLFGGIIGVSVAIGPVLGGILVAVFGAEWGWRSSFLVNVPFVVLAVVGAFLWLPRSAWRAVDGQAPAGAVAQAAPTAGAVTEHPRASRLRTRSRLRTGLHRVIDLDPVGVVLLGAGTLLVMLPFVERAVGAGIWACLPAGIALIAGWTWWERRMKAAGRAPMVDLDLFRTRSYTNGTLLVSVYFLGMTSVWVVLALWMQNGLGHTALAAGLIGLPSALSNAVFAPIAGRHITRIGRPLVLWGFAFAMTGLSLSILVVVLHYSVGSSEWWLLGSLALQGVGQALVISPNQTLTLAEVPLRYAGSAGGVMQTGQRVATSIGIAMITGIVFTVVSAHGWMAAFIAGFGTVLLIVAAAGAVGVMDLVQGRRARRDGL</sequence>
<evidence type="ECO:0000313" key="8">
    <source>
        <dbReference type="Proteomes" id="UP000784435"/>
    </source>
</evidence>
<feature type="transmembrane region" description="Helical" evidence="5">
    <location>
        <begin position="279"/>
        <end position="298"/>
    </location>
</feature>
<comment type="subcellular location">
    <subcellularLocation>
        <location evidence="1">Cell membrane</location>
        <topology evidence="1">Multi-pass membrane protein</topology>
    </subcellularLocation>
</comment>
<reference evidence="7" key="1">
    <citation type="journal article" date="2021" name="PeerJ">
        <title>Extensive microbial diversity within the chicken gut microbiome revealed by metagenomics and culture.</title>
        <authorList>
            <person name="Gilroy R."/>
            <person name="Ravi A."/>
            <person name="Getino M."/>
            <person name="Pursley I."/>
            <person name="Horton D.L."/>
            <person name="Alikhan N.F."/>
            <person name="Baker D."/>
            <person name="Gharbi K."/>
            <person name="Hall N."/>
            <person name="Watson M."/>
            <person name="Adriaenssens E.M."/>
            <person name="Foster-Nyarko E."/>
            <person name="Jarju S."/>
            <person name="Secka A."/>
            <person name="Antonio M."/>
            <person name="Oren A."/>
            <person name="Chaudhuri R.R."/>
            <person name="La Ragione R."/>
            <person name="Hildebrand F."/>
            <person name="Pallen M.J."/>
        </authorList>
    </citation>
    <scope>NUCLEOTIDE SEQUENCE</scope>
    <source>
        <strain evidence="7">ChiGjej5B5-7349</strain>
    </source>
</reference>
<keyword evidence="2 5" id="KW-0812">Transmembrane</keyword>
<evidence type="ECO:0000256" key="2">
    <source>
        <dbReference type="ARBA" id="ARBA00022692"/>
    </source>
</evidence>
<gene>
    <name evidence="7" type="ORF">K8V08_01950</name>
</gene>
<evidence type="ECO:0000256" key="1">
    <source>
        <dbReference type="ARBA" id="ARBA00004651"/>
    </source>
</evidence>
<dbReference type="EMBL" id="DYUK01000041">
    <property type="protein sequence ID" value="HJG79155.1"/>
    <property type="molecule type" value="Genomic_DNA"/>
</dbReference>
<evidence type="ECO:0000256" key="5">
    <source>
        <dbReference type="SAM" id="Phobius"/>
    </source>
</evidence>
<dbReference type="InterPro" id="IPR011701">
    <property type="entry name" value="MFS"/>
</dbReference>
<dbReference type="PROSITE" id="PS50850">
    <property type="entry name" value="MFS"/>
    <property type="match status" value="1"/>
</dbReference>
<dbReference type="Gene3D" id="1.20.1250.20">
    <property type="entry name" value="MFS general substrate transporter like domains"/>
    <property type="match status" value="1"/>
</dbReference>
<dbReference type="AlphaFoldDB" id="A0A921MBD2"/>
<protein>
    <submittedName>
        <fullName evidence="7">MFS transporter</fullName>
    </submittedName>
</protein>
<dbReference type="InterPro" id="IPR005829">
    <property type="entry name" value="Sugar_transporter_CS"/>
</dbReference>
<reference evidence="7" key="2">
    <citation type="submission" date="2021-09" db="EMBL/GenBank/DDBJ databases">
        <authorList>
            <person name="Gilroy R."/>
        </authorList>
    </citation>
    <scope>NUCLEOTIDE SEQUENCE</scope>
    <source>
        <strain evidence="7">ChiGjej5B5-7349</strain>
    </source>
</reference>
<dbReference type="InterPro" id="IPR036259">
    <property type="entry name" value="MFS_trans_sf"/>
</dbReference>
<evidence type="ECO:0000313" key="7">
    <source>
        <dbReference type="EMBL" id="HJG79155.1"/>
    </source>
</evidence>
<accession>A0A921MBD2</accession>
<dbReference type="Gene3D" id="1.20.1720.10">
    <property type="entry name" value="Multidrug resistance protein D"/>
    <property type="match status" value="1"/>
</dbReference>
<feature type="transmembrane region" description="Helical" evidence="5">
    <location>
        <begin position="23"/>
        <end position="45"/>
    </location>
</feature>
<feature type="transmembrane region" description="Helical" evidence="5">
    <location>
        <begin position="89"/>
        <end position="108"/>
    </location>
</feature>
<organism evidence="7 8">
    <name type="scientific">Brevibacterium senegalense</name>
    <dbReference type="NCBI Taxonomy" id="1033736"/>
    <lineage>
        <taxon>Bacteria</taxon>
        <taxon>Bacillati</taxon>
        <taxon>Actinomycetota</taxon>
        <taxon>Actinomycetes</taxon>
        <taxon>Micrococcales</taxon>
        <taxon>Brevibacteriaceae</taxon>
        <taxon>Brevibacterium</taxon>
    </lineage>
</organism>
<dbReference type="InterPro" id="IPR020846">
    <property type="entry name" value="MFS_dom"/>
</dbReference>
<feature type="transmembrane region" description="Helical" evidence="5">
    <location>
        <begin position="57"/>
        <end position="77"/>
    </location>
</feature>
<dbReference type="SUPFAM" id="SSF103473">
    <property type="entry name" value="MFS general substrate transporter"/>
    <property type="match status" value="1"/>
</dbReference>
<feature type="transmembrane region" description="Helical" evidence="5">
    <location>
        <begin position="487"/>
        <end position="511"/>
    </location>
</feature>
<dbReference type="PROSITE" id="PS00217">
    <property type="entry name" value="SUGAR_TRANSPORT_2"/>
    <property type="match status" value="1"/>
</dbReference>
<feature type="transmembrane region" description="Helical" evidence="5">
    <location>
        <begin position="114"/>
        <end position="135"/>
    </location>
</feature>
<dbReference type="Proteomes" id="UP000784435">
    <property type="component" value="Unassembled WGS sequence"/>
</dbReference>
<feature type="domain" description="Major facilitator superfamily (MFS) profile" evidence="6">
    <location>
        <begin position="23"/>
        <end position="518"/>
    </location>
</feature>
<proteinExistence type="predicted"/>
<dbReference type="PANTHER" id="PTHR42718">
    <property type="entry name" value="MAJOR FACILITATOR SUPERFAMILY MULTIDRUG TRANSPORTER MFSC"/>
    <property type="match status" value="1"/>
</dbReference>
<dbReference type="GO" id="GO:0005886">
    <property type="term" value="C:plasma membrane"/>
    <property type="evidence" value="ECO:0007669"/>
    <property type="project" value="UniProtKB-SubCell"/>
</dbReference>
<feature type="transmembrane region" description="Helical" evidence="5">
    <location>
        <begin position="386"/>
        <end position="410"/>
    </location>
</feature>
<feature type="transmembrane region" description="Helical" evidence="5">
    <location>
        <begin position="147"/>
        <end position="175"/>
    </location>
</feature>
<dbReference type="PANTHER" id="PTHR42718:SF39">
    <property type="entry name" value="ACTINORHODIN TRANSPORTER-RELATED"/>
    <property type="match status" value="1"/>
</dbReference>
<keyword evidence="3 5" id="KW-1133">Transmembrane helix</keyword>